<feature type="region of interest" description="Disordered" evidence="8">
    <location>
        <begin position="211"/>
        <end position="271"/>
    </location>
</feature>
<dbReference type="Gene3D" id="3.40.1370.10">
    <property type="match status" value="1"/>
</dbReference>
<feature type="region of interest" description="Disordered" evidence="8">
    <location>
        <begin position="32"/>
        <end position="93"/>
    </location>
</feature>
<keyword evidence="5" id="KW-0687">Ribonucleoprotein</keyword>
<evidence type="ECO:0000256" key="1">
    <source>
        <dbReference type="ARBA" id="ARBA00010528"/>
    </source>
</evidence>
<evidence type="ECO:0000256" key="8">
    <source>
        <dbReference type="SAM" id="MobiDB-lite"/>
    </source>
</evidence>
<name>A0AAW1NNP5_9CHLO</name>
<reference evidence="9 10" key="1">
    <citation type="journal article" date="2024" name="Nat. Commun.">
        <title>Phylogenomics reveals the evolutionary origins of lichenization in chlorophyte algae.</title>
        <authorList>
            <person name="Puginier C."/>
            <person name="Libourel C."/>
            <person name="Otte J."/>
            <person name="Skaloud P."/>
            <person name="Haon M."/>
            <person name="Grisel S."/>
            <person name="Petersen M."/>
            <person name="Berrin J.G."/>
            <person name="Delaux P.M."/>
            <person name="Dal Grande F."/>
            <person name="Keller J."/>
        </authorList>
    </citation>
    <scope>NUCLEOTIDE SEQUENCE [LARGE SCALE GENOMIC DNA]</scope>
    <source>
        <strain evidence="9 10">SAG 2036</strain>
    </source>
</reference>
<dbReference type="GO" id="GO:0003735">
    <property type="term" value="F:structural constituent of ribosome"/>
    <property type="evidence" value="ECO:0007669"/>
    <property type="project" value="InterPro"/>
</dbReference>
<keyword evidence="2" id="KW-0699">rRNA-binding</keyword>
<dbReference type="InterPro" id="IPR002136">
    <property type="entry name" value="Ribosomal_uL4"/>
</dbReference>
<dbReference type="PANTHER" id="PTHR10746:SF17">
    <property type="entry name" value="LARGE RIBOSOMAL SUBUNIT PROTEIN UL4C"/>
    <property type="match status" value="1"/>
</dbReference>
<dbReference type="InterPro" id="IPR023574">
    <property type="entry name" value="Ribosomal_uL4_dom_sf"/>
</dbReference>
<comment type="similarity">
    <text evidence="1">Belongs to the universal ribosomal protein uL4 family.</text>
</comment>
<feature type="compositionally biased region" description="Low complexity" evidence="8">
    <location>
        <begin position="248"/>
        <end position="271"/>
    </location>
</feature>
<organism evidence="9 10">
    <name type="scientific">Symbiochloris irregularis</name>
    <dbReference type="NCBI Taxonomy" id="706552"/>
    <lineage>
        <taxon>Eukaryota</taxon>
        <taxon>Viridiplantae</taxon>
        <taxon>Chlorophyta</taxon>
        <taxon>core chlorophytes</taxon>
        <taxon>Trebouxiophyceae</taxon>
        <taxon>Trebouxiales</taxon>
        <taxon>Trebouxiaceae</taxon>
        <taxon>Symbiochloris</taxon>
    </lineage>
</organism>
<evidence type="ECO:0000256" key="7">
    <source>
        <dbReference type="ARBA" id="ARBA00035387"/>
    </source>
</evidence>
<dbReference type="SUPFAM" id="SSF52166">
    <property type="entry name" value="Ribosomal protein L4"/>
    <property type="match status" value="1"/>
</dbReference>
<comment type="caution">
    <text evidence="9">The sequence shown here is derived from an EMBL/GenBank/DDBJ whole genome shotgun (WGS) entry which is preliminary data.</text>
</comment>
<dbReference type="PANTHER" id="PTHR10746">
    <property type="entry name" value="50S RIBOSOMAL PROTEIN L4"/>
    <property type="match status" value="1"/>
</dbReference>
<evidence type="ECO:0000256" key="6">
    <source>
        <dbReference type="ARBA" id="ARBA00035208"/>
    </source>
</evidence>
<dbReference type="GO" id="GO:0005840">
    <property type="term" value="C:ribosome"/>
    <property type="evidence" value="ECO:0007669"/>
    <property type="project" value="UniProtKB-KW"/>
</dbReference>
<evidence type="ECO:0000313" key="9">
    <source>
        <dbReference type="EMBL" id="KAK9788287.1"/>
    </source>
</evidence>
<dbReference type="Pfam" id="PF00573">
    <property type="entry name" value="Ribosomal_L4"/>
    <property type="match status" value="1"/>
</dbReference>
<evidence type="ECO:0000313" key="10">
    <source>
        <dbReference type="Proteomes" id="UP001465755"/>
    </source>
</evidence>
<sequence length="271" mass="29361">MEHELLLPSANGFRLCRSHPLPCAHLTYRRSPVQGRAPLRQNKRQGNASTLTRAEVRGGGRKPFAQKGTGNARQGSSRTPLKPGGGVIFGPKPRDWSIKMNKKERRLAYATAFQNAAESITVVDDLEGSLTQPRTKELMAALKRWGVDPEAHTLIIVDRLFDNLNLAGRNVRNVVFNTINNLSVYDLLRADRVVVESSALSFIQEFYGASSTPNSKAVAPPVTYADTSAPDLSTPIEASSAEKESPAEPEAAAEPESGAQAETGAEAQQDE</sequence>
<dbReference type="Proteomes" id="UP001465755">
    <property type="component" value="Unassembled WGS sequence"/>
</dbReference>
<keyword evidence="3" id="KW-0694">RNA-binding</keyword>
<evidence type="ECO:0000256" key="5">
    <source>
        <dbReference type="ARBA" id="ARBA00023274"/>
    </source>
</evidence>
<dbReference type="NCBIfam" id="TIGR03953">
    <property type="entry name" value="rplD_bact"/>
    <property type="match status" value="1"/>
</dbReference>
<dbReference type="GO" id="GO:0019843">
    <property type="term" value="F:rRNA binding"/>
    <property type="evidence" value="ECO:0007669"/>
    <property type="project" value="UniProtKB-KW"/>
</dbReference>
<proteinExistence type="inferred from homology"/>
<evidence type="ECO:0000256" key="3">
    <source>
        <dbReference type="ARBA" id="ARBA00022884"/>
    </source>
</evidence>
<accession>A0AAW1NNP5</accession>
<dbReference type="HAMAP" id="MF_01328_B">
    <property type="entry name" value="Ribosomal_uL4_B"/>
    <property type="match status" value="1"/>
</dbReference>
<protein>
    <recommendedName>
        <fullName evidence="6">Large ribosomal subunit protein uL4c</fullName>
    </recommendedName>
    <alternativeName>
        <fullName evidence="7">50S ribosomal protein L4, chloroplastic</fullName>
    </alternativeName>
</protein>
<gene>
    <name evidence="9" type="ORF">WJX73_009931</name>
</gene>
<dbReference type="GO" id="GO:1990904">
    <property type="term" value="C:ribonucleoprotein complex"/>
    <property type="evidence" value="ECO:0007669"/>
    <property type="project" value="UniProtKB-KW"/>
</dbReference>
<keyword evidence="10" id="KW-1185">Reference proteome</keyword>
<dbReference type="InterPro" id="IPR013005">
    <property type="entry name" value="Ribosomal_uL4-like"/>
</dbReference>
<feature type="compositionally biased region" description="Polar residues" evidence="8">
    <location>
        <begin position="68"/>
        <end position="79"/>
    </location>
</feature>
<evidence type="ECO:0000256" key="2">
    <source>
        <dbReference type="ARBA" id="ARBA00022730"/>
    </source>
</evidence>
<evidence type="ECO:0000256" key="4">
    <source>
        <dbReference type="ARBA" id="ARBA00022980"/>
    </source>
</evidence>
<dbReference type="AlphaFoldDB" id="A0AAW1NNP5"/>
<keyword evidence="4" id="KW-0689">Ribosomal protein</keyword>
<dbReference type="EMBL" id="JALJOQ010000231">
    <property type="protein sequence ID" value="KAK9788287.1"/>
    <property type="molecule type" value="Genomic_DNA"/>
</dbReference>
<dbReference type="GO" id="GO:0006412">
    <property type="term" value="P:translation"/>
    <property type="evidence" value="ECO:0007669"/>
    <property type="project" value="InterPro"/>
</dbReference>